<dbReference type="HAMAP" id="MF_00022">
    <property type="entry name" value="Glu_tRNA_synth_type1"/>
    <property type="match status" value="1"/>
</dbReference>
<reference evidence="10" key="2">
    <citation type="journal article" date="2021" name="PeerJ">
        <title>Extensive microbial diversity within the chicken gut microbiome revealed by metagenomics and culture.</title>
        <authorList>
            <person name="Gilroy R."/>
            <person name="Ravi A."/>
            <person name="Getino M."/>
            <person name="Pursley I."/>
            <person name="Horton D.L."/>
            <person name="Alikhan N.F."/>
            <person name="Baker D."/>
            <person name="Gharbi K."/>
            <person name="Hall N."/>
            <person name="Watson M."/>
            <person name="Adriaenssens E.M."/>
            <person name="Foster-Nyarko E."/>
            <person name="Jarju S."/>
            <person name="Secka A."/>
            <person name="Antonio M."/>
            <person name="Oren A."/>
            <person name="Chaudhuri R.R."/>
            <person name="La Ragione R."/>
            <person name="Hildebrand F."/>
            <person name="Pallen M.J."/>
        </authorList>
    </citation>
    <scope>NUCLEOTIDE SEQUENCE</scope>
    <source>
        <strain evidence="10">ChiSxjej2B14-8506</strain>
    </source>
</reference>
<dbReference type="SUPFAM" id="SSF52374">
    <property type="entry name" value="Nucleotidylyl transferase"/>
    <property type="match status" value="1"/>
</dbReference>
<evidence type="ECO:0000256" key="4">
    <source>
        <dbReference type="ARBA" id="ARBA00022840"/>
    </source>
</evidence>
<dbReference type="GO" id="GO:0004818">
    <property type="term" value="F:glutamate-tRNA ligase activity"/>
    <property type="evidence" value="ECO:0007669"/>
    <property type="project" value="UniProtKB-UniRule"/>
</dbReference>
<comment type="caution">
    <text evidence="10">The sequence shown here is derived from an EMBL/GenBank/DDBJ whole genome shotgun (WGS) entry which is preliminary data.</text>
</comment>
<dbReference type="GO" id="GO:0008270">
    <property type="term" value="F:zinc ion binding"/>
    <property type="evidence" value="ECO:0007669"/>
    <property type="project" value="InterPro"/>
</dbReference>
<accession>A0A9D1S5G3</accession>
<keyword evidence="3 7" id="KW-0547">Nucleotide-binding</keyword>
<dbReference type="AlphaFoldDB" id="A0A9D1S5G3"/>
<dbReference type="GO" id="GO:0005524">
    <property type="term" value="F:ATP binding"/>
    <property type="evidence" value="ECO:0007669"/>
    <property type="project" value="UniProtKB-UniRule"/>
</dbReference>
<dbReference type="CDD" id="cd00808">
    <property type="entry name" value="GluRS_core"/>
    <property type="match status" value="1"/>
</dbReference>
<evidence type="ECO:0000313" key="10">
    <source>
        <dbReference type="EMBL" id="HIU47153.1"/>
    </source>
</evidence>
<dbReference type="Pfam" id="PF19269">
    <property type="entry name" value="Anticodon_2"/>
    <property type="match status" value="1"/>
</dbReference>
<dbReference type="SUPFAM" id="SSF48163">
    <property type="entry name" value="An anticodon-binding domain of class I aminoacyl-tRNA synthetases"/>
    <property type="match status" value="1"/>
</dbReference>
<comment type="subunit">
    <text evidence="7">Monomer.</text>
</comment>
<dbReference type="FunFam" id="3.40.50.620:FF:000045">
    <property type="entry name" value="Glutamate--tRNA ligase, mitochondrial"/>
    <property type="match status" value="1"/>
</dbReference>
<dbReference type="PROSITE" id="PS00178">
    <property type="entry name" value="AA_TRNA_LIGASE_I"/>
    <property type="match status" value="1"/>
</dbReference>
<dbReference type="NCBIfam" id="TIGR00464">
    <property type="entry name" value="gltX_bact"/>
    <property type="match status" value="1"/>
</dbReference>
<evidence type="ECO:0000256" key="7">
    <source>
        <dbReference type="HAMAP-Rule" id="MF_00022"/>
    </source>
</evidence>
<keyword evidence="7" id="KW-0963">Cytoplasm</keyword>
<dbReference type="EMBL" id="DVNK01000050">
    <property type="protein sequence ID" value="HIU47153.1"/>
    <property type="molecule type" value="Genomic_DNA"/>
</dbReference>
<evidence type="ECO:0000259" key="9">
    <source>
        <dbReference type="Pfam" id="PF19269"/>
    </source>
</evidence>
<comment type="similarity">
    <text evidence="1 7">Belongs to the class-I aminoacyl-tRNA synthetase family. Glutamate--tRNA ligase type 1 subfamily.</text>
</comment>
<evidence type="ECO:0000313" key="11">
    <source>
        <dbReference type="Proteomes" id="UP000824123"/>
    </source>
</evidence>
<dbReference type="InterPro" id="IPR020751">
    <property type="entry name" value="aa-tRNA-synth_I_codon-bd_sub2"/>
</dbReference>
<evidence type="ECO:0000256" key="2">
    <source>
        <dbReference type="ARBA" id="ARBA00022598"/>
    </source>
</evidence>
<proteinExistence type="inferred from homology"/>
<dbReference type="GO" id="GO:0006424">
    <property type="term" value="P:glutamyl-tRNA aminoacylation"/>
    <property type="evidence" value="ECO:0007669"/>
    <property type="project" value="UniProtKB-UniRule"/>
</dbReference>
<feature type="domain" description="Glutamyl/glutaminyl-tRNA synthetase class Ib catalytic" evidence="8">
    <location>
        <begin position="2"/>
        <end position="319"/>
    </location>
</feature>
<name>A0A9D1S5G3_9FIRM</name>
<dbReference type="GO" id="GO:0005829">
    <property type="term" value="C:cytosol"/>
    <property type="evidence" value="ECO:0007669"/>
    <property type="project" value="TreeGrafter"/>
</dbReference>
<dbReference type="InterPro" id="IPR004527">
    <property type="entry name" value="Glu-tRNA-ligase_bac/mito"/>
</dbReference>
<dbReference type="Proteomes" id="UP000824123">
    <property type="component" value="Unassembled WGS sequence"/>
</dbReference>
<protein>
    <recommendedName>
        <fullName evidence="7">Glutamate--tRNA ligase</fullName>
        <ecNumber evidence="7">6.1.1.17</ecNumber>
    </recommendedName>
    <alternativeName>
        <fullName evidence="7">Glutamyl-tRNA synthetase</fullName>
        <shortName evidence="7">GluRS</shortName>
    </alternativeName>
</protein>
<keyword evidence="6 7" id="KW-0030">Aminoacyl-tRNA synthetase</keyword>
<feature type="short sequence motif" description="'KMSKS' region" evidence="7">
    <location>
        <begin position="250"/>
        <end position="254"/>
    </location>
</feature>
<evidence type="ECO:0000256" key="3">
    <source>
        <dbReference type="ARBA" id="ARBA00022741"/>
    </source>
</evidence>
<dbReference type="InterPro" id="IPR033910">
    <property type="entry name" value="GluRS_core"/>
</dbReference>
<dbReference type="InterPro" id="IPR049940">
    <property type="entry name" value="GluQ/Sye"/>
</dbReference>
<reference evidence="10" key="1">
    <citation type="submission" date="2020-10" db="EMBL/GenBank/DDBJ databases">
        <authorList>
            <person name="Gilroy R."/>
        </authorList>
    </citation>
    <scope>NUCLEOTIDE SEQUENCE</scope>
    <source>
        <strain evidence="10">ChiSxjej2B14-8506</strain>
    </source>
</reference>
<dbReference type="Pfam" id="PF00749">
    <property type="entry name" value="tRNA-synt_1c"/>
    <property type="match status" value="1"/>
</dbReference>
<keyword evidence="2 7" id="KW-0436">Ligase</keyword>
<evidence type="ECO:0000256" key="5">
    <source>
        <dbReference type="ARBA" id="ARBA00022917"/>
    </source>
</evidence>
<evidence type="ECO:0000256" key="1">
    <source>
        <dbReference type="ARBA" id="ARBA00007894"/>
    </source>
</evidence>
<dbReference type="Gene3D" id="1.10.10.350">
    <property type="match status" value="1"/>
</dbReference>
<feature type="binding site" evidence="7">
    <location>
        <position position="253"/>
    </location>
    <ligand>
        <name>ATP</name>
        <dbReference type="ChEBI" id="CHEBI:30616"/>
    </ligand>
</feature>
<dbReference type="InterPro" id="IPR020058">
    <property type="entry name" value="Glu/Gln-tRNA-synth_Ib_cat-dom"/>
</dbReference>
<dbReference type="InterPro" id="IPR045462">
    <property type="entry name" value="aa-tRNA-synth_I_cd-bd"/>
</dbReference>
<gene>
    <name evidence="7" type="primary">gltX</name>
    <name evidence="10" type="ORF">IAC59_07825</name>
</gene>
<sequence>MIRTRFAPSPTGYMHVGNLRTALFTYLLAKSQPDGRFILRIEDTDQEREVPGAVELIYKTLREVGLNYDEGPDVGGDYGPYIQSQRRDIYREYAWKLVELGAAYPCFCTKERLDTLRAECEQRGETFRYDKHCMNIPLDEARARIAAGEPYVIRQNIPQTGETSFDDELYGTITVENSTLDDNVLLKSDGLPTYNFANVVDDHLMGITHVMRGIEYLSSSPKYNLLYRAFGWEIPHYIHVTPVMRDAHHKLSKRNGDPTFEDLRALGYLDSAIINYIALLGWSPGTDQEFFTLDELKSAFSLKGLSKSPAIFDIQKLRWFNAEYIRRLSFDDYRAMALPFLRAGMRNADAFDTTRILELLHSRTEVLGEVAGMVDFLEAMPDYELDLYTHKKMKTNPEIALKALNWVLPILEGIDDFSEQTIHDTLMPAIAQSGMKNGQVLWPLRIAITGKASTPGGAVEIAYLLGKAETLKRVRAAIERLA</sequence>
<keyword evidence="4 7" id="KW-0067">ATP-binding</keyword>
<dbReference type="InterPro" id="IPR014729">
    <property type="entry name" value="Rossmann-like_a/b/a_fold"/>
</dbReference>
<dbReference type="InterPro" id="IPR000924">
    <property type="entry name" value="Glu/Gln-tRNA-synth"/>
</dbReference>
<dbReference type="PANTHER" id="PTHR43311:SF2">
    <property type="entry name" value="GLUTAMATE--TRNA LIGASE, MITOCHONDRIAL-RELATED"/>
    <property type="match status" value="1"/>
</dbReference>
<dbReference type="PANTHER" id="PTHR43311">
    <property type="entry name" value="GLUTAMATE--TRNA LIGASE"/>
    <property type="match status" value="1"/>
</dbReference>
<dbReference type="InterPro" id="IPR001412">
    <property type="entry name" value="aa-tRNA-synth_I_CS"/>
</dbReference>
<comment type="caution">
    <text evidence="7">Lacks conserved residue(s) required for the propagation of feature annotation.</text>
</comment>
<organism evidence="10 11">
    <name type="scientific">Candidatus Fimadaptatus faecigallinarum</name>
    <dbReference type="NCBI Taxonomy" id="2840814"/>
    <lineage>
        <taxon>Bacteria</taxon>
        <taxon>Bacillati</taxon>
        <taxon>Bacillota</taxon>
        <taxon>Clostridia</taxon>
        <taxon>Eubacteriales</taxon>
        <taxon>Candidatus Fimadaptatus</taxon>
    </lineage>
</organism>
<comment type="catalytic activity">
    <reaction evidence="7">
        <text>tRNA(Glu) + L-glutamate + ATP = L-glutamyl-tRNA(Glu) + AMP + diphosphate</text>
        <dbReference type="Rhea" id="RHEA:23540"/>
        <dbReference type="Rhea" id="RHEA-COMP:9663"/>
        <dbReference type="Rhea" id="RHEA-COMP:9680"/>
        <dbReference type="ChEBI" id="CHEBI:29985"/>
        <dbReference type="ChEBI" id="CHEBI:30616"/>
        <dbReference type="ChEBI" id="CHEBI:33019"/>
        <dbReference type="ChEBI" id="CHEBI:78442"/>
        <dbReference type="ChEBI" id="CHEBI:78520"/>
        <dbReference type="ChEBI" id="CHEBI:456215"/>
        <dbReference type="EC" id="6.1.1.17"/>
    </reaction>
</comment>
<evidence type="ECO:0000256" key="6">
    <source>
        <dbReference type="ARBA" id="ARBA00023146"/>
    </source>
</evidence>
<comment type="function">
    <text evidence="7">Catalyzes the attachment of glutamate to tRNA(Glu) in a two-step reaction: glutamate is first activated by ATP to form Glu-AMP and then transferred to the acceptor end of tRNA(Glu).</text>
</comment>
<keyword evidence="5 7" id="KW-0648">Protein biosynthesis</keyword>
<dbReference type="GO" id="GO:0000049">
    <property type="term" value="F:tRNA binding"/>
    <property type="evidence" value="ECO:0007669"/>
    <property type="project" value="InterPro"/>
</dbReference>
<feature type="short sequence motif" description="'HIGH' region" evidence="7">
    <location>
        <begin position="8"/>
        <end position="18"/>
    </location>
</feature>
<feature type="domain" description="Aminoacyl-tRNA synthetase class I anticodon-binding" evidence="9">
    <location>
        <begin position="335"/>
        <end position="478"/>
    </location>
</feature>
<comment type="subcellular location">
    <subcellularLocation>
        <location evidence="7">Cytoplasm</location>
    </subcellularLocation>
</comment>
<dbReference type="InterPro" id="IPR008925">
    <property type="entry name" value="aa_tRNA-synth_I_cd-bd_sf"/>
</dbReference>
<dbReference type="PRINTS" id="PR00987">
    <property type="entry name" value="TRNASYNTHGLU"/>
</dbReference>
<dbReference type="EC" id="6.1.1.17" evidence="7"/>
<evidence type="ECO:0000259" key="8">
    <source>
        <dbReference type="Pfam" id="PF00749"/>
    </source>
</evidence>
<dbReference type="Gene3D" id="3.40.50.620">
    <property type="entry name" value="HUPs"/>
    <property type="match status" value="1"/>
</dbReference>